<comment type="caution">
    <text evidence="3">The sequence shown here is derived from an EMBL/GenBank/DDBJ whole genome shotgun (WGS) entry which is preliminary data.</text>
</comment>
<dbReference type="InterPro" id="IPR000587">
    <property type="entry name" value="Creatinase_N"/>
</dbReference>
<gene>
    <name evidence="3" type="ORF">MPRG_33040</name>
</gene>
<dbReference type="EMBL" id="BLKX01000001">
    <property type="protein sequence ID" value="GFG80028.1"/>
    <property type="molecule type" value="Genomic_DNA"/>
</dbReference>
<accession>A0ABQ1C7R1</accession>
<dbReference type="Gene3D" id="3.40.350.10">
    <property type="entry name" value="Creatinase/prolidase N-terminal domain"/>
    <property type="match status" value="1"/>
</dbReference>
<dbReference type="InterPro" id="IPR000994">
    <property type="entry name" value="Pept_M24"/>
</dbReference>
<dbReference type="InterPro" id="IPR036005">
    <property type="entry name" value="Creatinase/aminopeptidase-like"/>
</dbReference>
<dbReference type="Gene3D" id="3.90.230.10">
    <property type="entry name" value="Creatinase/methionine aminopeptidase superfamily"/>
    <property type="match status" value="1"/>
</dbReference>
<keyword evidence="4" id="KW-1185">Reference proteome</keyword>
<evidence type="ECO:0000313" key="4">
    <source>
        <dbReference type="Proteomes" id="UP000465240"/>
    </source>
</evidence>
<dbReference type="Proteomes" id="UP000465240">
    <property type="component" value="Unassembled WGS sequence"/>
</dbReference>
<name>A0ABQ1C7R1_9MYCO</name>
<dbReference type="PANTHER" id="PTHR46112">
    <property type="entry name" value="AMINOPEPTIDASE"/>
    <property type="match status" value="1"/>
</dbReference>
<dbReference type="InterPro" id="IPR050659">
    <property type="entry name" value="Peptidase_M24B"/>
</dbReference>
<proteinExistence type="predicted"/>
<evidence type="ECO:0000259" key="1">
    <source>
        <dbReference type="Pfam" id="PF00557"/>
    </source>
</evidence>
<dbReference type="CDD" id="cd01066">
    <property type="entry name" value="APP_MetAP"/>
    <property type="match status" value="1"/>
</dbReference>
<reference evidence="3 4" key="1">
    <citation type="journal article" date="2019" name="Emerg. Microbes Infect.">
        <title>Comprehensive subspecies identification of 175 nontuberculous mycobacteria species based on 7547 genomic profiles.</title>
        <authorList>
            <person name="Matsumoto Y."/>
            <person name="Kinjo T."/>
            <person name="Motooka D."/>
            <person name="Nabeya D."/>
            <person name="Jung N."/>
            <person name="Uechi K."/>
            <person name="Horii T."/>
            <person name="Iida T."/>
            <person name="Fujita J."/>
            <person name="Nakamura S."/>
        </authorList>
    </citation>
    <scope>NUCLEOTIDE SEQUENCE [LARGE SCALE GENOMIC DNA]</scope>
    <source>
        <strain evidence="3 4">JCM 18565</strain>
    </source>
</reference>
<dbReference type="InterPro" id="IPR029149">
    <property type="entry name" value="Creatin/AminoP/Spt16_N"/>
</dbReference>
<sequence length="383" mass="38901">MSPVARDSGVRVGVMSLEDSSRVDFAALRAERRAKVFSGMDSAGIDALILGGAGNVHYVCGARLLGRAGVLPFAPVCVVVRSTGRVHLLSTWDEGVPPEIEREDLYPLSWNPANLMASVSAIPGLRKSRRIGTDGLTASTKAMIASLASGAEVVDGGAVVEACRRVKTDAEITCLEVAAAISESALSAMSAALGPGVSERELLGVYSEHVARLGAPVPPSESVCFVASGTVGLRYVAADRVVGDGELVVLAPGALYAGYEAGLARTLVAGSSGADSALDERCTAGLDALVGACRAGGVGADLYRAWERAGVGAASVVLAHGVGLGAEPPVIGLGLGRDAVLEEGMVLSVQSWVAEEGVGGCLQRDTVVIGASGPVVLTRYGRP</sequence>
<dbReference type="Pfam" id="PF00557">
    <property type="entry name" value="Peptidase_M24"/>
    <property type="match status" value="1"/>
</dbReference>
<feature type="domain" description="Creatinase N-terminal" evidence="2">
    <location>
        <begin position="32"/>
        <end position="166"/>
    </location>
</feature>
<dbReference type="RefSeq" id="WP_120793201.1">
    <property type="nucleotide sequence ID" value="NZ_BLKX01000001.1"/>
</dbReference>
<dbReference type="SUPFAM" id="SSF53092">
    <property type="entry name" value="Creatinase/prolidase N-terminal domain"/>
    <property type="match status" value="1"/>
</dbReference>
<organism evidence="3 4">
    <name type="scientific">Mycobacterium paragordonae</name>
    <dbReference type="NCBI Taxonomy" id="1389713"/>
    <lineage>
        <taxon>Bacteria</taxon>
        <taxon>Bacillati</taxon>
        <taxon>Actinomycetota</taxon>
        <taxon>Actinomycetes</taxon>
        <taxon>Mycobacteriales</taxon>
        <taxon>Mycobacteriaceae</taxon>
        <taxon>Mycobacterium</taxon>
    </lineage>
</organism>
<protein>
    <submittedName>
        <fullName evidence="3">Peptidase M24</fullName>
    </submittedName>
</protein>
<dbReference type="PANTHER" id="PTHR46112:SF3">
    <property type="entry name" value="AMINOPEPTIDASE YPDF"/>
    <property type="match status" value="1"/>
</dbReference>
<dbReference type="SUPFAM" id="SSF55920">
    <property type="entry name" value="Creatinase/aminopeptidase"/>
    <property type="match status" value="1"/>
</dbReference>
<evidence type="ECO:0000259" key="2">
    <source>
        <dbReference type="Pfam" id="PF01321"/>
    </source>
</evidence>
<feature type="domain" description="Peptidase M24" evidence="1">
    <location>
        <begin position="174"/>
        <end position="369"/>
    </location>
</feature>
<evidence type="ECO:0000313" key="3">
    <source>
        <dbReference type="EMBL" id="GFG80028.1"/>
    </source>
</evidence>
<dbReference type="Pfam" id="PF01321">
    <property type="entry name" value="Creatinase_N"/>
    <property type="match status" value="1"/>
</dbReference>